<proteinExistence type="predicted"/>
<dbReference type="EMBL" id="CAKOFQ010006855">
    <property type="protein sequence ID" value="CAH1977187.1"/>
    <property type="molecule type" value="Genomic_DNA"/>
</dbReference>
<reference evidence="1" key="1">
    <citation type="submission" date="2022-03" db="EMBL/GenBank/DDBJ databases">
        <authorList>
            <person name="Sayadi A."/>
        </authorList>
    </citation>
    <scope>NUCLEOTIDE SEQUENCE</scope>
</reference>
<dbReference type="InterPro" id="IPR036691">
    <property type="entry name" value="Endo/exonu/phosph_ase_sf"/>
</dbReference>
<keyword evidence="2" id="KW-1185">Reference proteome</keyword>
<dbReference type="Proteomes" id="UP001152888">
    <property type="component" value="Unassembled WGS sequence"/>
</dbReference>
<sequence>MTLELKKNGYDIVIVGVYAPTDDAEVLIKDQFYETLTQVLTNINPKKEIFIFVGLNARTGCFMDRAVVGKYGEEALNDSGQRLIITDYEWIFSSQNDT</sequence>
<evidence type="ECO:0000313" key="1">
    <source>
        <dbReference type="EMBL" id="CAH1977187.1"/>
    </source>
</evidence>
<organism evidence="1 2">
    <name type="scientific">Acanthoscelides obtectus</name>
    <name type="common">Bean weevil</name>
    <name type="synonym">Bruchus obtectus</name>
    <dbReference type="NCBI Taxonomy" id="200917"/>
    <lineage>
        <taxon>Eukaryota</taxon>
        <taxon>Metazoa</taxon>
        <taxon>Ecdysozoa</taxon>
        <taxon>Arthropoda</taxon>
        <taxon>Hexapoda</taxon>
        <taxon>Insecta</taxon>
        <taxon>Pterygota</taxon>
        <taxon>Neoptera</taxon>
        <taxon>Endopterygota</taxon>
        <taxon>Coleoptera</taxon>
        <taxon>Polyphaga</taxon>
        <taxon>Cucujiformia</taxon>
        <taxon>Chrysomeloidea</taxon>
        <taxon>Chrysomelidae</taxon>
        <taxon>Bruchinae</taxon>
        <taxon>Bruchini</taxon>
        <taxon>Acanthoscelides</taxon>
    </lineage>
</organism>
<name>A0A9P0KLX2_ACAOB</name>
<accession>A0A9P0KLX2</accession>
<protein>
    <submittedName>
        <fullName evidence="1">Uncharacterized protein</fullName>
    </submittedName>
</protein>
<dbReference type="AlphaFoldDB" id="A0A9P0KLX2"/>
<dbReference type="Gene3D" id="3.60.10.10">
    <property type="entry name" value="Endonuclease/exonuclease/phosphatase"/>
    <property type="match status" value="1"/>
</dbReference>
<gene>
    <name evidence="1" type="ORF">ACAOBT_LOCUS12517</name>
</gene>
<dbReference type="OrthoDB" id="410542at2759"/>
<comment type="caution">
    <text evidence="1">The sequence shown here is derived from an EMBL/GenBank/DDBJ whole genome shotgun (WGS) entry which is preliminary data.</text>
</comment>
<evidence type="ECO:0000313" key="2">
    <source>
        <dbReference type="Proteomes" id="UP001152888"/>
    </source>
</evidence>